<proteinExistence type="predicted"/>
<accession>A0ACB6QVU5</accession>
<protein>
    <submittedName>
        <fullName evidence="1">Uncharacterized protein</fullName>
    </submittedName>
</protein>
<dbReference type="EMBL" id="MU003509">
    <property type="protein sequence ID" value="KAF2470210.1"/>
    <property type="molecule type" value="Genomic_DNA"/>
</dbReference>
<dbReference type="Proteomes" id="UP000799755">
    <property type="component" value="Unassembled WGS sequence"/>
</dbReference>
<name>A0ACB6QVU5_9PLEO</name>
<sequence length="387" mass="43887">MRASQSTKNLARAPSTTSSSSSHPRMSAATTTSTETSTFAFRPNQTITVKLRNDNTTPPQTRQYLLPRDRVCYTSLYFRDHLSPSSPSSQKHRDGVIRLNFPDFVIFEIYVEWLNTGTVHTKADLQAQLEHTRPSAEVRNERYRTPEDIARAAYTDYLGCYFLSDWIRDTTFKDTIISLLISTMNLPNNSGHPEQFVKCLKPSLVDLLFMGFQPGDTIRKFLFCAVARFGTKQDLERFMPDEGGEEWPRAFVRGLLGWLYGEVVQSRRADSLGRVMEKDQSSEYPFTSTGSSVLPPVSLPSFVSLTTSSESTCQGGMGESETVRMTTCDEQESGAGVNEVQPRWPEDWEEHCFFHEHTYLTRPCHRNQAPGLRVGRRSLMGVCTVWI</sequence>
<evidence type="ECO:0000313" key="2">
    <source>
        <dbReference type="Proteomes" id="UP000799755"/>
    </source>
</evidence>
<evidence type="ECO:0000313" key="1">
    <source>
        <dbReference type="EMBL" id="KAF2470210.1"/>
    </source>
</evidence>
<keyword evidence="2" id="KW-1185">Reference proteome</keyword>
<reference evidence="1" key="1">
    <citation type="journal article" date="2020" name="Stud. Mycol.">
        <title>101 Dothideomycetes genomes: a test case for predicting lifestyles and emergence of pathogens.</title>
        <authorList>
            <person name="Haridas S."/>
            <person name="Albert R."/>
            <person name="Binder M."/>
            <person name="Bloem J."/>
            <person name="Labutti K."/>
            <person name="Salamov A."/>
            <person name="Andreopoulos B."/>
            <person name="Baker S."/>
            <person name="Barry K."/>
            <person name="Bills G."/>
            <person name="Bluhm B."/>
            <person name="Cannon C."/>
            <person name="Castanera R."/>
            <person name="Culley D."/>
            <person name="Daum C."/>
            <person name="Ezra D."/>
            <person name="Gonzalez J."/>
            <person name="Henrissat B."/>
            <person name="Kuo A."/>
            <person name="Liang C."/>
            <person name="Lipzen A."/>
            <person name="Lutzoni F."/>
            <person name="Magnuson J."/>
            <person name="Mondo S."/>
            <person name="Nolan M."/>
            <person name="Ohm R."/>
            <person name="Pangilinan J."/>
            <person name="Park H.-J."/>
            <person name="Ramirez L."/>
            <person name="Alfaro M."/>
            <person name="Sun H."/>
            <person name="Tritt A."/>
            <person name="Yoshinaga Y."/>
            <person name="Zwiers L.-H."/>
            <person name="Turgeon B."/>
            <person name="Goodwin S."/>
            <person name="Spatafora J."/>
            <person name="Crous P."/>
            <person name="Grigoriev I."/>
        </authorList>
    </citation>
    <scope>NUCLEOTIDE SEQUENCE</scope>
    <source>
        <strain evidence="1">ATCC 200398</strain>
    </source>
</reference>
<organism evidence="1 2">
    <name type="scientific">Lindgomyces ingoldianus</name>
    <dbReference type="NCBI Taxonomy" id="673940"/>
    <lineage>
        <taxon>Eukaryota</taxon>
        <taxon>Fungi</taxon>
        <taxon>Dikarya</taxon>
        <taxon>Ascomycota</taxon>
        <taxon>Pezizomycotina</taxon>
        <taxon>Dothideomycetes</taxon>
        <taxon>Pleosporomycetidae</taxon>
        <taxon>Pleosporales</taxon>
        <taxon>Lindgomycetaceae</taxon>
        <taxon>Lindgomyces</taxon>
    </lineage>
</organism>
<gene>
    <name evidence="1" type="ORF">BDR25DRAFT_314935</name>
</gene>
<comment type="caution">
    <text evidence="1">The sequence shown here is derived from an EMBL/GenBank/DDBJ whole genome shotgun (WGS) entry which is preliminary data.</text>
</comment>